<keyword evidence="4" id="KW-1185">Reference proteome</keyword>
<feature type="transmembrane region" description="Helical" evidence="1">
    <location>
        <begin position="252"/>
        <end position="276"/>
    </location>
</feature>
<name>A0A0C3Q5N3_9AGAM</name>
<evidence type="ECO:0000313" key="3">
    <source>
        <dbReference type="EMBL" id="KIO18414.1"/>
    </source>
</evidence>
<feature type="transmembrane region" description="Helical" evidence="1">
    <location>
        <begin position="317"/>
        <end position="338"/>
    </location>
</feature>
<keyword evidence="1" id="KW-0812">Transmembrane</keyword>
<accession>A0A0C3Q5N3</accession>
<dbReference type="InterPro" id="IPR045338">
    <property type="entry name" value="DUF6535"/>
</dbReference>
<dbReference type="EMBL" id="KN823288">
    <property type="protein sequence ID" value="KIO18414.1"/>
    <property type="molecule type" value="Genomic_DNA"/>
</dbReference>
<dbReference type="Pfam" id="PF20153">
    <property type="entry name" value="DUF6535"/>
    <property type="match status" value="1"/>
</dbReference>
<reference evidence="3 4" key="1">
    <citation type="submission" date="2014-04" db="EMBL/GenBank/DDBJ databases">
        <authorList>
            <consortium name="DOE Joint Genome Institute"/>
            <person name="Kuo A."/>
            <person name="Girlanda M."/>
            <person name="Perotto S."/>
            <person name="Kohler A."/>
            <person name="Nagy L.G."/>
            <person name="Floudas D."/>
            <person name="Copeland A."/>
            <person name="Barry K.W."/>
            <person name="Cichocki N."/>
            <person name="Veneault-Fourrey C."/>
            <person name="LaButti K."/>
            <person name="Lindquist E.A."/>
            <person name="Lipzen A."/>
            <person name="Lundell T."/>
            <person name="Morin E."/>
            <person name="Murat C."/>
            <person name="Sun H."/>
            <person name="Tunlid A."/>
            <person name="Henrissat B."/>
            <person name="Grigoriev I.V."/>
            <person name="Hibbett D.S."/>
            <person name="Martin F."/>
            <person name="Nordberg H.P."/>
            <person name="Cantor M.N."/>
            <person name="Hua S.X."/>
        </authorList>
    </citation>
    <scope>NUCLEOTIDE SEQUENCE [LARGE SCALE GENOMIC DNA]</scope>
    <source>
        <strain evidence="3 4">MUT 4182</strain>
    </source>
</reference>
<feature type="transmembrane region" description="Helical" evidence="1">
    <location>
        <begin position="385"/>
        <end position="408"/>
    </location>
</feature>
<dbReference type="HOGENOM" id="CLU_016402_0_0_1"/>
<dbReference type="Proteomes" id="UP000054248">
    <property type="component" value="Unassembled WGS sequence"/>
</dbReference>
<protein>
    <recommendedName>
        <fullName evidence="2">DUF6535 domain-containing protein</fullName>
    </recommendedName>
</protein>
<reference evidence="4" key="2">
    <citation type="submission" date="2015-01" db="EMBL/GenBank/DDBJ databases">
        <title>Evolutionary Origins and Diversification of the Mycorrhizal Mutualists.</title>
        <authorList>
            <consortium name="DOE Joint Genome Institute"/>
            <consortium name="Mycorrhizal Genomics Consortium"/>
            <person name="Kohler A."/>
            <person name="Kuo A."/>
            <person name="Nagy L.G."/>
            <person name="Floudas D."/>
            <person name="Copeland A."/>
            <person name="Barry K.W."/>
            <person name="Cichocki N."/>
            <person name="Veneault-Fourrey C."/>
            <person name="LaButti K."/>
            <person name="Lindquist E.A."/>
            <person name="Lipzen A."/>
            <person name="Lundell T."/>
            <person name="Morin E."/>
            <person name="Murat C."/>
            <person name="Riley R."/>
            <person name="Ohm R."/>
            <person name="Sun H."/>
            <person name="Tunlid A."/>
            <person name="Henrissat B."/>
            <person name="Grigoriev I.V."/>
            <person name="Hibbett D.S."/>
            <person name="Martin F."/>
        </authorList>
    </citation>
    <scope>NUCLEOTIDE SEQUENCE [LARGE SCALE GENOMIC DNA]</scope>
    <source>
        <strain evidence="4">MUT 4182</strain>
    </source>
</reference>
<dbReference type="OrthoDB" id="3219854at2759"/>
<evidence type="ECO:0000256" key="1">
    <source>
        <dbReference type="SAM" id="Phobius"/>
    </source>
</evidence>
<evidence type="ECO:0000259" key="2">
    <source>
        <dbReference type="Pfam" id="PF20153"/>
    </source>
</evidence>
<proteinExistence type="predicted"/>
<evidence type="ECO:0000313" key="4">
    <source>
        <dbReference type="Proteomes" id="UP000054248"/>
    </source>
</evidence>
<gene>
    <name evidence="3" type="ORF">M407DRAFT_31918</name>
</gene>
<dbReference type="AlphaFoldDB" id="A0A0C3Q5N3"/>
<sequence>MIYSSLPPYPILNFTASFNVDTANPFVHAVMRLSEDAFNVRVQRQDHVEARHHRSALQCLKEMFVDVIASEHFPATIPDSHDRTREGLLHLSQSEIHRGWVVHMPLPRPNGAPSIPWPPAHSLNFNLNHQLSSSHLTIMATRLPENLTEMPDIPKDFGDDGVHFYRYYDELAEESDEDLVKNLKAQLDGILIFAGLFAGVNSAFLALTLPQMSANPADDTNALLLQIALAGNGSITSAADLPSASFTPPPRIFLVNVLFSVSLTLALFSSLLAVLGQQWIVYYRKRCGGGPEYQRWEQLRRYLGAKRWRLELVLDDLGPSMLQLGLVIFCIAFALYLGTLSWSLNHIIVWPLYTILVMSTGCVFDPWCPFKQPLSRIVRPVGSAILAVVPWLGYCLLGVVGITGGHIINAIGRAKFFCRSPNVAEPLPPPRFHIFPLLKCVKVGIAEFADFYRWIMLAGIRSAEDPAHLKIEALRRVICTSENRNALIYAAINLQVIRDERALSSLGKDVEFCSRVSSLQQTALHEARHGRTGNHYSYIESRLFSASFFHILFSTYSAPDFTYELDELRVSESLSIPLDQIGHLHQGSVIALEKSCDQCSHCASLLFSISVVYSIAEYARNRRSPLNLDTAFRLVAEVSAGTHDLRLGFMTASVMLISKQLDDERLAGPVWRFEARFLETLFASYRETSEREMFQMICRAVINVNAQWRRKPDHDIYVWLFELCLLHGRKEISAGCHDVLDHVDDHLLPIERQIRSWRVSETDRQRGRDQRNRCVQAVANFFVAREDSPQDAWSLIGHSLMRYLESVAKLMEANPRHPENPRTMMVLRRIEASLAAPSPLMLGEYEPYSRFRRLLGRVDPSRAREVYQDLGLPCQRLCCIRQRGETWHNKQGTALHMLAL</sequence>
<keyword evidence="1" id="KW-1133">Transmembrane helix</keyword>
<feature type="domain" description="DUF6535" evidence="2">
    <location>
        <begin position="167"/>
        <end position="337"/>
    </location>
</feature>
<organism evidence="3 4">
    <name type="scientific">Tulasnella calospora MUT 4182</name>
    <dbReference type="NCBI Taxonomy" id="1051891"/>
    <lineage>
        <taxon>Eukaryota</taxon>
        <taxon>Fungi</taxon>
        <taxon>Dikarya</taxon>
        <taxon>Basidiomycota</taxon>
        <taxon>Agaricomycotina</taxon>
        <taxon>Agaricomycetes</taxon>
        <taxon>Cantharellales</taxon>
        <taxon>Tulasnellaceae</taxon>
        <taxon>Tulasnella</taxon>
    </lineage>
</organism>
<feature type="transmembrane region" description="Helical" evidence="1">
    <location>
        <begin position="190"/>
        <end position="209"/>
    </location>
</feature>
<feature type="transmembrane region" description="Helical" evidence="1">
    <location>
        <begin position="344"/>
        <end position="364"/>
    </location>
</feature>
<keyword evidence="1" id="KW-0472">Membrane</keyword>